<dbReference type="FunFam" id="3.40.50.300:FF:000292">
    <property type="entry name" value="ATP-dependent dethiobiotin synthetase BioD"/>
    <property type="match status" value="1"/>
</dbReference>
<dbReference type="PIRSF" id="PIRSF006755">
    <property type="entry name" value="DTB_synth"/>
    <property type="match status" value="1"/>
</dbReference>
<comment type="catalytic activity">
    <reaction evidence="8">
        <text>(7R,8S)-7,8-diammoniononanoate + CO2 + ATP = (4R,5S)-dethiobiotin + ADP + phosphate + 3 H(+)</text>
        <dbReference type="Rhea" id="RHEA:15805"/>
        <dbReference type="ChEBI" id="CHEBI:15378"/>
        <dbReference type="ChEBI" id="CHEBI:16526"/>
        <dbReference type="ChEBI" id="CHEBI:30616"/>
        <dbReference type="ChEBI" id="CHEBI:43474"/>
        <dbReference type="ChEBI" id="CHEBI:149469"/>
        <dbReference type="ChEBI" id="CHEBI:149473"/>
        <dbReference type="ChEBI" id="CHEBI:456216"/>
        <dbReference type="EC" id="6.3.3.3"/>
    </reaction>
</comment>
<dbReference type="GO" id="GO:0000287">
    <property type="term" value="F:magnesium ion binding"/>
    <property type="evidence" value="ECO:0007669"/>
    <property type="project" value="UniProtKB-UniRule"/>
</dbReference>
<evidence type="ECO:0000256" key="5">
    <source>
        <dbReference type="ARBA" id="ARBA00022756"/>
    </source>
</evidence>
<feature type="binding site" evidence="8">
    <location>
        <position position="125"/>
    </location>
    <ligand>
        <name>Mg(2+)</name>
        <dbReference type="ChEBI" id="CHEBI:18420"/>
    </ligand>
</feature>
<comment type="subunit">
    <text evidence="8">Homodimer.</text>
</comment>
<feature type="binding site" evidence="8">
    <location>
        <begin position="125"/>
        <end position="128"/>
    </location>
    <ligand>
        <name>ATP</name>
        <dbReference type="ChEBI" id="CHEBI:30616"/>
    </ligand>
</feature>
<comment type="similarity">
    <text evidence="8">Belongs to the dethiobiotin synthetase family.</text>
</comment>
<evidence type="ECO:0000256" key="1">
    <source>
        <dbReference type="ARBA" id="ARBA00022490"/>
    </source>
</evidence>
<dbReference type="GO" id="GO:0042803">
    <property type="term" value="F:protein homodimerization activity"/>
    <property type="evidence" value="ECO:0007669"/>
    <property type="project" value="UniProtKB-ARBA"/>
</dbReference>
<keyword evidence="5 8" id="KW-0093">Biotin biosynthesis</keyword>
<dbReference type="GO" id="GO:0004141">
    <property type="term" value="F:dethiobiotin synthase activity"/>
    <property type="evidence" value="ECO:0007669"/>
    <property type="project" value="UniProtKB-UniRule"/>
</dbReference>
<dbReference type="EC" id="6.3.3.3" evidence="8"/>
<comment type="caution">
    <text evidence="9">The sequence shown here is derived from an EMBL/GenBank/DDBJ whole genome shotgun (WGS) entry which is preliminary data.</text>
</comment>
<dbReference type="InterPro" id="IPR004472">
    <property type="entry name" value="DTB_synth_BioD"/>
</dbReference>
<dbReference type="HAMAP" id="MF_00336">
    <property type="entry name" value="BioD"/>
    <property type="match status" value="1"/>
</dbReference>
<organism evidence="9 10">
    <name type="scientific">Pseudohongiella nitratireducens</name>
    <dbReference type="NCBI Taxonomy" id="1768907"/>
    <lineage>
        <taxon>Bacteria</taxon>
        <taxon>Pseudomonadati</taxon>
        <taxon>Pseudomonadota</taxon>
        <taxon>Gammaproteobacteria</taxon>
        <taxon>Pseudomonadales</taxon>
        <taxon>Pseudohongiellaceae</taxon>
        <taxon>Pseudohongiella</taxon>
    </lineage>
</organism>
<evidence type="ECO:0000256" key="8">
    <source>
        <dbReference type="HAMAP-Rule" id="MF_00336"/>
    </source>
</evidence>
<sequence length="235" mass="24721">MGESNAMAARKAFFVTGTDTEVGKTLVSSALLTAANQLGKTTVGMKPVAAGCESVDGQWRNEDALALMASASLELPYEQVNPVALPAAIAPHLAAAQAGRRLSLDRLTGFCQAIMMQRADLTVIEGAGGWRVPLNEREMLSGLASRMQLPVILVVGIRLGCINHAILTAEAIRRDGLPLAGWVANHLSAPDEVAEQNVQTLTSMMPGPLLGEVPWMEAASVETAAQALSLRALLD</sequence>
<dbReference type="Pfam" id="PF13500">
    <property type="entry name" value="AAA_26"/>
    <property type="match status" value="1"/>
</dbReference>
<dbReference type="Gene3D" id="3.40.50.300">
    <property type="entry name" value="P-loop containing nucleotide triphosphate hydrolases"/>
    <property type="match status" value="1"/>
</dbReference>
<feature type="binding site" evidence="8">
    <location>
        <position position="25"/>
    </location>
    <ligand>
        <name>Mg(2+)</name>
        <dbReference type="ChEBI" id="CHEBI:18420"/>
    </ligand>
</feature>
<name>A0A916VIQ5_9GAMM</name>
<dbReference type="CDD" id="cd03109">
    <property type="entry name" value="DTBS"/>
    <property type="match status" value="1"/>
</dbReference>
<feature type="active site" evidence="8">
    <location>
        <position position="46"/>
    </location>
</feature>
<comment type="subcellular location">
    <subcellularLocation>
        <location evidence="8">Cytoplasm</location>
    </subcellularLocation>
</comment>
<dbReference type="PANTHER" id="PTHR43210">
    <property type="entry name" value="DETHIOBIOTIN SYNTHETASE"/>
    <property type="match status" value="1"/>
</dbReference>
<comment type="function">
    <text evidence="8">Catalyzes a mechanistically unusual reaction, the ATP-dependent insertion of CO2 between the N7 and N8 nitrogen atoms of 7,8-diaminopelargonic acid (DAPA, also called 7,8-diammoniononanoate) to form a ureido ring.</text>
</comment>
<keyword evidence="3 8" id="KW-0479">Metal-binding</keyword>
<feature type="binding site" evidence="8">
    <location>
        <begin position="21"/>
        <end position="26"/>
    </location>
    <ligand>
        <name>ATP</name>
        <dbReference type="ChEBI" id="CHEBI:30616"/>
    </ligand>
</feature>
<keyword evidence="7 8" id="KW-0460">Magnesium</keyword>
<evidence type="ECO:0000256" key="3">
    <source>
        <dbReference type="ARBA" id="ARBA00022723"/>
    </source>
</evidence>
<dbReference type="RefSeq" id="WP_232790081.1">
    <property type="nucleotide sequence ID" value="NZ_LWHM01000016.1"/>
</dbReference>
<evidence type="ECO:0000256" key="2">
    <source>
        <dbReference type="ARBA" id="ARBA00022598"/>
    </source>
</evidence>
<keyword evidence="4 8" id="KW-0547">Nucleotide-binding</keyword>
<evidence type="ECO:0000313" key="10">
    <source>
        <dbReference type="Proteomes" id="UP000627715"/>
    </source>
</evidence>
<dbReference type="AlphaFoldDB" id="A0A916VIQ5"/>
<evidence type="ECO:0000256" key="4">
    <source>
        <dbReference type="ARBA" id="ARBA00022741"/>
    </source>
</evidence>
<protein>
    <recommendedName>
        <fullName evidence="8">ATP-dependent dethiobiotin synthetase BioD</fullName>
        <ecNumber evidence="8">6.3.3.3</ecNumber>
    </recommendedName>
    <alternativeName>
        <fullName evidence="8">DTB synthetase</fullName>
        <shortName evidence="8">DTBS</shortName>
    </alternativeName>
    <alternativeName>
        <fullName evidence="8">Dethiobiotin synthase</fullName>
    </alternativeName>
</protein>
<dbReference type="InterPro" id="IPR027417">
    <property type="entry name" value="P-loop_NTPase"/>
</dbReference>
<feature type="binding site" evidence="8">
    <location>
        <position position="63"/>
    </location>
    <ligand>
        <name>Mg(2+)</name>
        <dbReference type="ChEBI" id="CHEBI:18420"/>
    </ligand>
</feature>
<keyword evidence="10" id="KW-1185">Reference proteome</keyword>
<comment type="cofactor">
    <cofactor evidence="8">
        <name>Mg(2+)</name>
        <dbReference type="ChEBI" id="CHEBI:18420"/>
    </cofactor>
</comment>
<dbReference type="GO" id="GO:0009102">
    <property type="term" value="P:biotin biosynthetic process"/>
    <property type="evidence" value="ECO:0007669"/>
    <property type="project" value="UniProtKB-UniRule"/>
</dbReference>
<evidence type="ECO:0000256" key="7">
    <source>
        <dbReference type="ARBA" id="ARBA00022842"/>
    </source>
</evidence>
<feature type="binding site" evidence="8">
    <location>
        <begin position="185"/>
        <end position="186"/>
    </location>
    <ligand>
        <name>ATP</name>
        <dbReference type="ChEBI" id="CHEBI:30616"/>
    </ligand>
</feature>
<evidence type="ECO:0000313" key="9">
    <source>
        <dbReference type="EMBL" id="GFZ75946.1"/>
    </source>
</evidence>
<dbReference type="NCBIfam" id="TIGR00347">
    <property type="entry name" value="bioD"/>
    <property type="match status" value="1"/>
</dbReference>
<dbReference type="PANTHER" id="PTHR43210:SF5">
    <property type="entry name" value="DETHIOBIOTIN SYNTHETASE"/>
    <property type="match status" value="1"/>
</dbReference>
<proteinExistence type="inferred from homology"/>
<dbReference type="SUPFAM" id="SSF52540">
    <property type="entry name" value="P-loop containing nucleoside triphosphate hydrolases"/>
    <property type="match status" value="1"/>
</dbReference>
<dbReference type="EMBL" id="BMIY01000007">
    <property type="protein sequence ID" value="GFZ75946.1"/>
    <property type="molecule type" value="Genomic_DNA"/>
</dbReference>
<reference evidence="9" key="2">
    <citation type="submission" date="2020-09" db="EMBL/GenBank/DDBJ databases">
        <authorList>
            <person name="Sun Q."/>
            <person name="Zhou Y."/>
        </authorList>
    </citation>
    <scope>NUCLEOTIDE SEQUENCE</scope>
    <source>
        <strain evidence="9">CGMCC 1.15425</strain>
    </source>
</reference>
<keyword evidence="6 8" id="KW-0067">ATP-binding</keyword>
<feature type="binding site" evidence="8">
    <location>
        <position position="63"/>
    </location>
    <ligand>
        <name>ATP</name>
        <dbReference type="ChEBI" id="CHEBI:30616"/>
    </ligand>
</feature>
<keyword evidence="1 8" id="KW-0963">Cytoplasm</keyword>
<dbReference type="Proteomes" id="UP000627715">
    <property type="component" value="Unassembled WGS sequence"/>
</dbReference>
<reference evidence="9" key="1">
    <citation type="journal article" date="2014" name="Int. J. Syst. Evol. Microbiol.">
        <title>Complete genome sequence of Corynebacterium casei LMG S-19264T (=DSM 44701T), isolated from a smear-ripened cheese.</title>
        <authorList>
            <consortium name="US DOE Joint Genome Institute (JGI-PGF)"/>
            <person name="Walter F."/>
            <person name="Albersmeier A."/>
            <person name="Kalinowski J."/>
            <person name="Ruckert C."/>
        </authorList>
    </citation>
    <scope>NUCLEOTIDE SEQUENCE</scope>
    <source>
        <strain evidence="9">CGMCC 1.15425</strain>
    </source>
</reference>
<keyword evidence="2 8" id="KW-0436">Ligase</keyword>
<gene>
    <name evidence="8 9" type="primary">bioD</name>
    <name evidence="9" type="ORF">GCM10011403_18370</name>
</gene>
<evidence type="ECO:0000256" key="6">
    <source>
        <dbReference type="ARBA" id="ARBA00022840"/>
    </source>
</evidence>
<dbReference type="GO" id="GO:0005829">
    <property type="term" value="C:cytosol"/>
    <property type="evidence" value="ECO:0007669"/>
    <property type="project" value="TreeGrafter"/>
</dbReference>
<comment type="caution">
    <text evidence="8">Lacks conserved residue(s) required for the propagation of feature annotation.</text>
</comment>
<dbReference type="GO" id="GO:0005524">
    <property type="term" value="F:ATP binding"/>
    <property type="evidence" value="ECO:0007669"/>
    <property type="project" value="UniProtKB-UniRule"/>
</dbReference>
<comment type="pathway">
    <text evidence="8">Cofactor biosynthesis; biotin biosynthesis; biotin from 7,8-diaminononanoate: step 1/2.</text>
</comment>
<accession>A0A916VIQ5</accession>